<keyword evidence="1" id="KW-0812">Transmembrane</keyword>
<keyword evidence="3" id="KW-1185">Reference proteome</keyword>
<protein>
    <recommendedName>
        <fullName evidence="4">DUF4252 domain-containing protein</fullName>
    </recommendedName>
</protein>
<feature type="transmembrane region" description="Helical" evidence="1">
    <location>
        <begin position="6"/>
        <end position="29"/>
    </location>
</feature>
<dbReference type="RefSeq" id="WP_322777313.1">
    <property type="nucleotide sequence ID" value="NZ_JARJFB010000130.1"/>
</dbReference>
<sequence length="174" mass="20036">MTRLSVQSNIISFIFGIFWYFSLGSYALATTRDNPEWKETISQFELIKDSVENLETEGTVLGVLLQQSGRNINELLEDDKKTLVSFAIKYKAPVKLKNEAHAKERTITQYGLYRMLDSRIQSYLEKHRGDNLKIMFAQSDPILIQFIVGKEAISAPVLLTDTIDKKWQKQKKSQ</sequence>
<keyword evidence="1" id="KW-0472">Membrane</keyword>
<gene>
    <name evidence="2" type="ORF">Megvenef_01390</name>
</gene>
<evidence type="ECO:0000256" key="1">
    <source>
        <dbReference type="SAM" id="Phobius"/>
    </source>
</evidence>
<accession>A0ABU5NE08</accession>
<dbReference type="EMBL" id="JARJFB010000130">
    <property type="protein sequence ID" value="MEA0971412.1"/>
    <property type="molecule type" value="Genomic_DNA"/>
</dbReference>
<evidence type="ECO:0000313" key="3">
    <source>
        <dbReference type="Proteomes" id="UP001291687"/>
    </source>
</evidence>
<proteinExistence type="predicted"/>
<name>A0ABU5NE08_9RICK</name>
<keyword evidence="1" id="KW-1133">Transmembrane helix</keyword>
<comment type="caution">
    <text evidence="2">The sequence shown here is derived from an EMBL/GenBank/DDBJ whole genome shotgun (WGS) entry which is preliminary data.</text>
</comment>
<organism evidence="2 3">
    <name type="scientific">Candidatus Megaera venefica</name>
    <dbReference type="NCBI Taxonomy" id="2055910"/>
    <lineage>
        <taxon>Bacteria</taxon>
        <taxon>Pseudomonadati</taxon>
        <taxon>Pseudomonadota</taxon>
        <taxon>Alphaproteobacteria</taxon>
        <taxon>Rickettsiales</taxon>
        <taxon>Rickettsiaceae</taxon>
        <taxon>Candidatus Megaera</taxon>
    </lineage>
</organism>
<evidence type="ECO:0000313" key="2">
    <source>
        <dbReference type="EMBL" id="MEA0971412.1"/>
    </source>
</evidence>
<reference evidence="2 3" key="1">
    <citation type="submission" date="2023-03" db="EMBL/GenBank/DDBJ databases">
        <title>Host association and intracellularity evolved multiple times independently in the Rickettsiales.</title>
        <authorList>
            <person name="Castelli M."/>
            <person name="Nardi T."/>
            <person name="Gammuto L."/>
            <person name="Bellinzona G."/>
            <person name="Sabaneyeva E."/>
            <person name="Potekhin A."/>
            <person name="Serra V."/>
            <person name="Petroni G."/>
            <person name="Sassera D."/>
        </authorList>
    </citation>
    <scope>NUCLEOTIDE SEQUENCE [LARGE SCALE GENOMIC DNA]</scope>
    <source>
        <strain evidence="2 3">Sr 2-6</strain>
    </source>
</reference>
<dbReference type="Proteomes" id="UP001291687">
    <property type="component" value="Unassembled WGS sequence"/>
</dbReference>
<evidence type="ECO:0008006" key="4">
    <source>
        <dbReference type="Google" id="ProtNLM"/>
    </source>
</evidence>